<keyword evidence="1" id="KW-0812">Transmembrane</keyword>
<dbReference type="Proteomes" id="UP000321189">
    <property type="component" value="Unassembled WGS sequence"/>
</dbReference>
<dbReference type="Pfam" id="PF09335">
    <property type="entry name" value="VTT_dom"/>
    <property type="match status" value="1"/>
</dbReference>
<evidence type="ECO:0000259" key="2">
    <source>
        <dbReference type="Pfam" id="PF09335"/>
    </source>
</evidence>
<dbReference type="PANTHER" id="PTHR42709:SF4">
    <property type="entry name" value="INNER MEMBRANE PROTEIN YQAA"/>
    <property type="match status" value="1"/>
</dbReference>
<dbReference type="EMBL" id="BJUT01000016">
    <property type="protein sequence ID" value="GEK76511.1"/>
    <property type="molecule type" value="Genomic_DNA"/>
</dbReference>
<keyword evidence="1" id="KW-0472">Membrane</keyword>
<comment type="caution">
    <text evidence="3">The sequence shown here is derived from an EMBL/GenBank/DDBJ whole genome shotgun (WGS) entry which is preliminary data.</text>
</comment>
<feature type="transmembrane region" description="Helical" evidence="1">
    <location>
        <begin position="46"/>
        <end position="66"/>
    </location>
</feature>
<name>A0ABQ0UDH8_PSEAF</name>
<gene>
    <name evidence="3" type="ORF">PAT01_18150</name>
</gene>
<reference evidence="3 4" key="1">
    <citation type="submission" date="2019-07" db="EMBL/GenBank/DDBJ databases">
        <title>Whole genome shotgun sequence of Pseudoalteromonas atlantica NBRC 103033.</title>
        <authorList>
            <person name="Hosoyama A."/>
            <person name="Uohara A."/>
            <person name="Ohji S."/>
            <person name="Ichikawa N."/>
        </authorList>
    </citation>
    <scope>NUCLEOTIDE SEQUENCE [LARGE SCALE GENOMIC DNA]</scope>
    <source>
        <strain evidence="3 4">NBRC 103033</strain>
    </source>
</reference>
<organism evidence="3 4">
    <name type="scientific">Pseudoalteromonas atlantica</name>
    <name type="common">Alteromonas atlantica</name>
    <dbReference type="NCBI Taxonomy" id="288"/>
    <lineage>
        <taxon>Bacteria</taxon>
        <taxon>Pseudomonadati</taxon>
        <taxon>Pseudomonadota</taxon>
        <taxon>Gammaproteobacteria</taxon>
        <taxon>Alteromonadales</taxon>
        <taxon>Pseudoalteromonadaceae</taxon>
        <taxon>Pseudoalteromonas</taxon>
    </lineage>
</organism>
<evidence type="ECO:0000313" key="3">
    <source>
        <dbReference type="EMBL" id="GEK76511.1"/>
    </source>
</evidence>
<keyword evidence="4" id="KW-1185">Reference proteome</keyword>
<dbReference type="PANTHER" id="PTHR42709">
    <property type="entry name" value="ALKALINE PHOSPHATASE LIKE PROTEIN"/>
    <property type="match status" value="1"/>
</dbReference>
<keyword evidence="1" id="KW-1133">Transmembrane helix</keyword>
<dbReference type="InterPro" id="IPR051311">
    <property type="entry name" value="DedA_domain"/>
</dbReference>
<dbReference type="InterPro" id="IPR032816">
    <property type="entry name" value="VTT_dom"/>
</dbReference>
<feature type="domain" description="VTT" evidence="2">
    <location>
        <begin position="30"/>
        <end position="144"/>
    </location>
</feature>
<protein>
    <submittedName>
        <fullName evidence="3">Membrane protein</fullName>
    </submittedName>
</protein>
<sequence>MLGFYFKYLMLYITLFFSAFVSATLLPSSSEVVLVTMISQAKANLWLLWLAATSGNVLGSCVNYWLGTHVLRFKHKKWFPVSAKGLEKAQSQFKKYGVYSLLFAWLPIVGDPLTVIGGIFKVRFSLFLLLVSIGKGARYLAVIALASGAQAVL</sequence>
<evidence type="ECO:0000256" key="1">
    <source>
        <dbReference type="SAM" id="Phobius"/>
    </source>
</evidence>
<feature type="transmembrane region" description="Helical" evidence="1">
    <location>
        <begin position="96"/>
        <end position="120"/>
    </location>
</feature>
<accession>A0ABQ0UDH8</accession>
<proteinExistence type="predicted"/>
<evidence type="ECO:0000313" key="4">
    <source>
        <dbReference type="Proteomes" id="UP000321189"/>
    </source>
</evidence>